<dbReference type="Proteomes" id="UP000239415">
    <property type="component" value="Unassembled WGS sequence"/>
</dbReference>
<sequence>MTPCAVTTGFFTLGKCGTMAVAGCPSCGRALCADHVTEGGLCPECAAANNRFGHPAAVAAYRRRAYRHRSAGVYQDTVWYTGFDSYDRAAFDPGAAASQDYLDDGDDALVDS</sequence>
<dbReference type="AlphaFoldDB" id="A0A2T0K8N5"/>
<organism evidence="1 2">
    <name type="scientific">Actinoplanes italicus</name>
    <dbReference type="NCBI Taxonomy" id="113567"/>
    <lineage>
        <taxon>Bacteria</taxon>
        <taxon>Bacillati</taxon>
        <taxon>Actinomycetota</taxon>
        <taxon>Actinomycetes</taxon>
        <taxon>Micromonosporales</taxon>
        <taxon>Micromonosporaceae</taxon>
        <taxon>Actinoplanes</taxon>
    </lineage>
</organism>
<comment type="caution">
    <text evidence="1">The sequence shown here is derived from an EMBL/GenBank/DDBJ whole genome shotgun (WGS) entry which is preliminary data.</text>
</comment>
<dbReference type="EMBL" id="PVMZ01000010">
    <property type="protein sequence ID" value="PRX19253.1"/>
    <property type="molecule type" value="Genomic_DNA"/>
</dbReference>
<gene>
    <name evidence="1" type="ORF">CLV67_1105</name>
</gene>
<evidence type="ECO:0000313" key="1">
    <source>
        <dbReference type="EMBL" id="PRX19253.1"/>
    </source>
</evidence>
<keyword evidence="2" id="KW-1185">Reference proteome</keyword>
<accession>A0A2T0K8N5</accession>
<dbReference type="RefSeq" id="WP_106322074.1">
    <property type="nucleotide sequence ID" value="NZ_BOMO01000055.1"/>
</dbReference>
<proteinExistence type="predicted"/>
<name>A0A2T0K8N5_9ACTN</name>
<reference evidence="1 2" key="1">
    <citation type="submission" date="2018-03" db="EMBL/GenBank/DDBJ databases">
        <title>Genomic Encyclopedia of Archaeal and Bacterial Type Strains, Phase II (KMG-II): from individual species to whole genera.</title>
        <authorList>
            <person name="Goeker M."/>
        </authorList>
    </citation>
    <scope>NUCLEOTIDE SEQUENCE [LARGE SCALE GENOMIC DNA]</scope>
    <source>
        <strain evidence="1 2">DSM 43146</strain>
    </source>
</reference>
<protein>
    <submittedName>
        <fullName evidence="1">Uncharacterized protein</fullName>
    </submittedName>
</protein>
<evidence type="ECO:0000313" key="2">
    <source>
        <dbReference type="Proteomes" id="UP000239415"/>
    </source>
</evidence>